<evidence type="ECO:0000259" key="2">
    <source>
        <dbReference type="Pfam" id="PF13581"/>
    </source>
</evidence>
<evidence type="ECO:0000313" key="4">
    <source>
        <dbReference type="Proteomes" id="UP000002008"/>
    </source>
</evidence>
<name>A9WH55_CHLAA</name>
<dbReference type="Pfam" id="PF13581">
    <property type="entry name" value="HATPase_c_2"/>
    <property type="match status" value="1"/>
</dbReference>
<organism evidence="3 4">
    <name type="scientific">Chloroflexus aurantiacus (strain ATCC 29366 / DSM 635 / J-10-fl)</name>
    <dbReference type="NCBI Taxonomy" id="324602"/>
    <lineage>
        <taxon>Bacteria</taxon>
        <taxon>Bacillati</taxon>
        <taxon>Chloroflexota</taxon>
        <taxon>Chloroflexia</taxon>
        <taxon>Chloroflexales</taxon>
        <taxon>Chloroflexineae</taxon>
        <taxon>Chloroflexaceae</taxon>
        <taxon>Chloroflexus</taxon>
    </lineage>
</organism>
<dbReference type="HOGENOM" id="CLU_090336_11_1_0"/>
<evidence type="ECO:0000313" key="3">
    <source>
        <dbReference type="EMBL" id="ABY35567.1"/>
    </source>
</evidence>
<keyword evidence="1" id="KW-0418">Kinase</keyword>
<reference evidence="4" key="1">
    <citation type="journal article" date="2011" name="BMC Genomics">
        <title>Complete genome sequence of the filamentous anoxygenic phototrophic bacterium Chloroflexus aurantiacus.</title>
        <authorList>
            <person name="Tang K.H."/>
            <person name="Barry K."/>
            <person name="Chertkov O."/>
            <person name="Dalin E."/>
            <person name="Han C.S."/>
            <person name="Hauser L.J."/>
            <person name="Honchak B.M."/>
            <person name="Karbach L.E."/>
            <person name="Land M.L."/>
            <person name="Lapidus A."/>
            <person name="Larimer F.W."/>
            <person name="Mikhailova N."/>
            <person name="Pitluck S."/>
            <person name="Pierson B.K."/>
            <person name="Blankenship R.E."/>
        </authorList>
    </citation>
    <scope>NUCLEOTIDE SEQUENCE [LARGE SCALE GENOMIC DNA]</scope>
    <source>
        <strain evidence="4">ATCC 29366 / DSM 635 / J-10-fl</strain>
    </source>
</reference>
<sequence length="143" mass="15736">MQLTIPSILGYEVIARDAVASLAKRFGLAPERIEDIKTALCEACTNAIEHGNHADPQRKVRVVCTIDEQHLIIEVCDEGTDPPVLPKKPVEWPICPYTSFRGRGLMLMAALADEVTVVPDALTGTCVRLIFYRHPTNVVVDVS</sequence>
<dbReference type="Gene3D" id="3.30.565.10">
    <property type="entry name" value="Histidine kinase-like ATPase, C-terminal domain"/>
    <property type="match status" value="1"/>
</dbReference>
<dbReference type="Proteomes" id="UP000002008">
    <property type="component" value="Chromosome"/>
</dbReference>
<dbReference type="InterPro" id="IPR036890">
    <property type="entry name" value="HATPase_C_sf"/>
</dbReference>
<dbReference type="PANTHER" id="PTHR35526">
    <property type="entry name" value="ANTI-SIGMA-F FACTOR RSBW-RELATED"/>
    <property type="match status" value="1"/>
</dbReference>
<keyword evidence="1" id="KW-0808">Transferase</keyword>
<keyword evidence="1" id="KW-0723">Serine/threonine-protein kinase</keyword>
<accession>A9WH55</accession>
<evidence type="ECO:0000256" key="1">
    <source>
        <dbReference type="ARBA" id="ARBA00022527"/>
    </source>
</evidence>
<feature type="domain" description="Histidine kinase/HSP90-like ATPase" evidence="2">
    <location>
        <begin position="15"/>
        <end position="130"/>
    </location>
</feature>
<dbReference type="GO" id="GO:0045892">
    <property type="term" value="P:negative regulation of DNA-templated transcription"/>
    <property type="evidence" value="ECO:0000318"/>
    <property type="project" value="GO_Central"/>
</dbReference>
<keyword evidence="3" id="KW-0547">Nucleotide-binding</keyword>
<dbReference type="RefSeq" id="WP_012258221.1">
    <property type="nucleotide sequence ID" value="NC_010175.1"/>
</dbReference>
<dbReference type="SUPFAM" id="SSF55874">
    <property type="entry name" value="ATPase domain of HSP90 chaperone/DNA topoisomerase II/histidine kinase"/>
    <property type="match status" value="1"/>
</dbReference>
<dbReference type="KEGG" id="cau:Caur_2358"/>
<dbReference type="GO" id="GO:0005524">
    <property type="term" value="F:ATP binding"/>
    <property type="evidence" value="ECO:0007669"/>
    <property type="project" value="UniProtKB-KW"/>
</dbReference>
<dbReference type="InParanoid" id="A9WH55"/>
<keyword evidence="3" id="KW-0067">ATP-binding</keyword>
<dbReference type="PANTHER" id="PTHR35526:SF3">
    <property type="entry name" value="ANTI-SIGMA-F FACTOR RSBW"/>
    <property type="match status" value="1"/>
</dbReference>
<protein>
    <submittedName>
        <fullName evidence="3">ATP-binding region ATPase domain protein</fullName>
    </submittedName>
</protein>
<dbReference type="EMBL" id="CP000909">
    <property type="protein sequence ID" value="ABY35567.1"/>
    <property type="molecule type" value="Genomic_DNA"/>
</dbReference>
<dbReference type="GO" id="GO:0016989">
    <property type="term" value="F:sigma factor antagonist activity"/>
    <property type="evidence" value="ECO:0000318"/>
    <property type="project" value="GO_Central"/>
</dbReference>
<keyword evidence="4" id="KW-1185">Reference proteome</keyword>
<dbReference type="InterPro" id="IPR003594">
    <property type="entry name" value="HATPase_dom"/>
</dbReference>
<dbReference type="eggNOG" id="COG2172">
    <property type="taxonomic scope" value="Bacteria"/>
</dbReference>
<dbReference type="PATRIC" id="fig|324602.8.peg.2672"/>
<proteinExistence type="predicted"/>
<dbReference type="EnsemblBacteria" id="ABY35567">
    <property type="protein sequence ID" value="ABY35567"/>
    <property type="gene ID" value="Caur_2358"/>
</dbReference>
<dbReference type="STRING" id="324602.Caur_2358"/>
<dbReference type="AlphaFoldDB" id="A9WH55"/>
<dbReference type="InterPro" id="IPR050267">
    <property type="entry name" value="Anti-sigma-factor_SerPK"/>
</dbReference>
<gene>
    <name evidence="3" type="ordered locus">Caur_2358</name>
</gene>
<dbReference type="GO" id="GO:0004674">
    <property type="term" value="F:protein serine/threonine kinase activity"/>
    <property type="evidence" value="ECO:0007669"/>
    <property type="project" value="UniProtKB-KW"/>
</dbReference>
<dbReference type="CDD" id="cd16936">
    <property type="entry name" value="HATPase_RsbW-like"/>
    <property type="match status" value="1"/>
</dbReference>